<proteinExistence type="inferred from homology"/>
<dbReference type="SUPFAM" id="SSF51735">
    <property type="entry name" value="NAD(P)-binding Rossmann-fold domains"/>
    <property type="match status" value="1"/>
</dbReference>
<protein>
    <submittedName>
        <fullName evidence="4">Putative short-chain type dehydrogenase/reductase</fullName>
        <ecNumber evidence="4">1.1.1.-</ecNumber>
    </submittedName>
</protein>
<dbReference type="GO" id="GO:0016491">
    <property type="term" value="F:oxidoreductase activity"/>
    <property type="evidence" value="ECO:0007669"/>
    <property type="project" value="UniProtKB-KW"/>
</dbReference>
<dbReference type="PROSITE" id="PS00061">
    <property type="entry name" value="ADH_SHORT"/>
    <property type="match status" value="1"/>
</dbReference>
<comment type="similarity">
    <text evidence="1 3">Belongs to the short-chain dehydrogenases/reductases (SDR) family.</text>
</comment>
<dbReference type="PANTHER" id="PTHR45024">
    <property type="entry name" value="DEHYDROGENASES, SHORT CHAIN"/>
    <property type="match status" value="1"/>
</dbReference>
<dbReference type="Gene3D" id="3.40.50.720">
    <property type="entry name" value="NAD(P)-binding Rossmann-like Domain"/>
    <property type="match status" value="2"/>
</dbReference>
<name>A0A231GV27_9NOCA</name>
<evidence type="ECO:0000256" key="1">
    <source>
        <dbReference type="ARBA" id="ARBA00006484"/>
    </source>
</evidence>
<keyword evidence="2 4" id="KW-0560">Oxidoreductase</keyword>
<dbReference type="Proteomes" id="UP000215506">
    <property type="component" value="Unassembled WGS sequence"/>
</dbReference>
<accession>A0A231GV27</accession>
<evidence type="ECO:0000313" key="5">
    <source>
        <dbReference type="Proteomes" id="UP000215506"/>
    </source>
</evidence>
<dbReference type="AlphaFoldDB" id="A0A231GV27"/>
<evidence type="ECO:0000313" key="4">
    <source>
        <dbReference type="EMBL" id="OXR40432.1"/>
    </source>
</evidence>
<dbReference type="InterPro" id="IPR020904">
    <property type="entry name" value="Sc_DH/Rdtase_CS"/>
</dbReference>
<keyword evidence="5" id="KW-1185">Reference proteome</keyword>
<comment type="caution">
    <text evidence="4">The sequence shown here is derived from an EMBL/GenBank/DDBJ whole genome shotgun (WGS) entry which is preliminary data.</text>
</comment>
<dbReference type="InterPro" id="IPR036291">
    <property type="entry name" value="NAD(P)-bd_dom_sf"/>
</dbReference>
<evidence type="ECO:0000256" key="2">
    <source>
        <dbReference type="ARBA" id="ARBA00023002"/>
    </source>
</evidence>
<gene>
    <name evidence="4" type="ORF">B7C42_07490</name>
</gene>
<dbReference type="Pfam" id="PF00106">
    <property type="entry name" value="adh_short"/>
    <property type="match status" value="1"/>
</dbReference>
<sequence>MAQLDFSDYVVIVTGAGRGIGRAHAELLADRGAAVVVNDTGGAVDGSLQGADPAGEVVEAITASGGRAVASTASVATEQGARAIVETAIASFGKLDAVVNNAGIYSVRSLHDITEAECRSFQDVHYFGSLFVSQAAWPHLAASKRGRIVNTISGAMLGVPDMVHYGAAKGAVFGLTRNLAVAGHADGIKVNAIAPGAGTRMVELATDALPPGMAAQMRESMPPRLVAPVAAYLAHERCTLSGEALSVAGGRVRRIAFGYTRGITDAELTPEIVADRLDEILHVGEFTPEPLMLPREAVS</sequence>
<reference evidence="4 5" key="1">
    <citation type="submission" date="2017-07" db="EMBL/GenBank/DDBJ databases">
        <title>First draft Genome Sequence of Nocardia cerradoensis isolated from human infection.</title>
        <authorList>
            <person name="Carrasco G."/>
        </authorList>
    </citation>
    <scope>NUCLEOTIDE SEQUENCE [LARGE SCALE GENOMIC DNA]</scope>
    <source>
        <strain evidence="4 5">CNM20130759</strain>
    </source>
</reference>
<dbReference type="RefSeq" id="WP_039778555.1">
    <property type="nucleotide sequence ID" value="NZ_JAAXOR010000001.1"/>
</dbReference>
<evidence type="ECO:0000256" key="3">
    <source>
        <dbReference type="RuleBase" id="RU000363"/>
    </source>
</evidence>
<dbReference type="PANTHER" id="PTHR45024:SF2">
    <property type="entry name" value="SCP2 DOMAIN-CONTAINING PROTEIN"/>
    <property type="match status" value="1"/>
</dbReference>
<dbReference type="EMBL" id="NGAF01000032">
    <property type="protein sequence ID" value="OXR40432.1"/>
    <property type="molecule type" value="Genomic_DNA"/>
</dbReference>
<dbReference type="PRINTS" id="PR00080">
    <property type="entry name" value="SDRFAMILY"/>
</dbReference>
<dbReference type="EC" id="1.1.1.-" evidence="4"/>
<dbReference type="PRINTS" id="PR00081">
    <property type="entry name" value="GDHRDH"/>
</dbReference>
<dbReference type="InterPro" id="IPR002347">
    <property type="entry name" value="SDR_fam"/>
</dbReference>
<organism evidence="4 5">
    <name type="scientific">Nocardia cerradoensis</name>
    <dbReference type="NCBI Taxonomy" id="85688"/>
    <lineage>
        <taxon>Bacteria</taxon>
        <taxon>Bacillati</taxon>
        <taxon>Actinomycetota</taxon>
        <taxon>Actinomycetes</taxon>
        <taxon>Mycobacteriales</taxon>
        <taxon>Nocardiaceae</taxon>
        <taxon>Nocardia</taxon>
    </lineage>
</organism>
<dbReference type="InterPro" id="IPR051687">
    <property type="entry name" value="Peroxisomal_Beta-Oxidation"/>
</dbReference>